<feature type="region of interest" description="Disordered" evidence="1">
    <location>
        <begin position="97"/>
        <end position="122"/>
    </location>
</feature>
<reference evidence="2 3" key="1">
    <citation type="journal article" date="2014" name="BMC Genomics">
        <title>Comparative genome sequencing reveals chemotype-specific gene clusters in the toxigenic black mold Stachybotrys.</title>
        <authorList>
            <person name="Semeiks J."/>
            <person name="Borek D."/>
            <person name="Otwinowski Z."/>
            <person name="Grishin N.V."/>
        </authorList>
    </citation>
    <scope>NUCLEOTIDE SEQUENCE [LARGE SCALE GENOMIC DNA]</scope>
    <source>
        <strain evidence="2 3">IBT 40285</strain>
    </source>
</reference>
<keyword evidence="3" id="KW-1185">Reference proteome</keyword>
<dbReference type="InParanoid" id="A0A084QS92"/>
<evidence type="ECO:0000313" key="3">
    <source>
        <dbReference type="Proteomes" id="UP000028524"/>
    </source>
</evidence>
<sequence length="130" mass="14330">MDKTPKASAQANAHEIPVRLAKSHESPSSPTEIAENLRRLLINARLLYRFVKRQNASLDISTPTIDEEELAAITVLSGNVDRLLKEVTLICPVRKFDDHANSNKSNSNSPFKIPSTEVGQSPSISCCFLD</sequence>
<dbReference type="AlphaFoldDB" id="A0A084QS92"/>
<evidence type="ECO:0000313" key="2">
    <source>
        <dbReference type="EMBL" id="KFA66827.1"/>
    </source>
</evidence>
<proteinExistence type="predicted"/>
<feature type="region of interest" description="Disordered" evidence="1">
    <location>
        <begin position="1"/>
        <end position="31"/>
    </location>
</feature>
<dbReference type="HOGENOM" id="CLU_1939500_0_0_1"/>
<gene>
    <name evidence="2" type="ORF">S40285_10447</name>
</gene>
<dbReference type="Proteomes" id="UP000028524">
    <property type="component" value="Unassembled WGS sequence"/>
</dbReference>
<name>A0A084QS92_STAC4</name>
<protein>
    <submittedName>
        <fullName evidence="2">Uncharacterized protein</fullName>
    </submittedName>
</protein>
<organism evidence="2 3">
    <name type="scientific">Stachybotrys chlorohalonatus (strain IBT 40285)</name>
    <dbReference type="NCBI Taxonomy" id="1283841"/>
    <lineage>
        <taxon>Eukaryota</taxon>
        <taxon>Fungi</taxon>
        <taxon>Dikarya</taxon>
        <taxon>Ascomycota</taxon>
        <taxon>Pezizomycotina</taxon>
        <taxon>Sordariomycetes</taxon>
        <taxon>Hypocreomycetidae</taxon>
        <taxon>Hypocreales</taxon>
        <taxon>Stachybotryaceae</taxon>
        <taxon>Stachybotrys</taxon>
    </lineage>
</organism>
<evidence type="ECO:0000256" key="1">
    <source>
        <dbReference type="SAM" id="MobiDB-lite"/>
    </source>
</evidence>
<accession>A0A084QS92</accession>
<dbReference type="EMBL" id="KL660354">
    <property type="protein sequence ID" value="KFA66827.1"/>
    <property type="molecule type" value="Genomic_DNA"/>
</dbReference>